<protein>
    <submittedName>
        <fullName evidence="3">Uncharacterized protein</fullName>
    </submittedName>
</protein>
<dbReference type="Proteomes" id="UP001525379">
    <property type="component" value="Unassembled WGS sequence"/>
</dbReference>
<accession>A0ABT2HVE3</accession>
<feature type="transmembrane region" description="Helical" evidence="2">
    <location>
        <begin position="103"/>
        <end position="128"/>
    </location>
</feature>
<proteinExistence type="predicted"/>
<keyword evidence="2" id="KW-1133">Transmembrane helix</keyword>
<name>A0ABT2HVE3_9MICO</name>
<evidence type="ECO:0000256" key="2">
    <source>
        <dbReference type="SAM" id="Phobius"/>
    </source>
</evidence>
<evidence type="ECO:0000313" key="3">
    <source>
        <dbReference type="EMBL" id="MCT2042294.1"/>
    </source>
</evidence>
<organism evidence="3 4">
    <name type="scientific">Pseudoclavibacter albus</name>
    <dbReference type="NCBI Taxonomy" id="272241"/>
    <lineage>
        <taxon>Bacteria</taxon>
        <taxon>Bacillati</taxon>
        <taxon>Actinomycetota</taxon>
        <taxon>Actinomycetes</taxon>
        <taxon>Micrococcales</taxon>
        <taxon>Microbacteriaceae</taxon>
        <taxon>Pseudoclavibacter</taxon>
    </lineage>
</organism>
<gene>
    <name evidence="3" type="ORF">M3D15_02915</name>
</gene>
<feature type="region of interest" description="Disordered" evidence="1">
    <location>
        <begin position="1"/>
        <end position="94"/>
    </location>
</feature>
<dbReference type="EMBL" id="JALXSQ010000007">
    <property type="protein sequence ID" value="MCT2042294.1"/>
    <property type="molecule type" value="Genomic_DNA"/>
</dbReference>
<evidence type="ECO:0000313" key="4">
    <source>
        <dbReference type="Proteomes" id="UP001525379"/>
    </source>
</evidence>
<keyword evidence="2" id="KW-0812">Transmembrane</keyword>
<feature type="compositionally biased region" description="Basic and acidic residues" evidence="1">
    <location>
        <begin position="15"/>
        <end position="28"/>
    </location>
</feature>
<keyword evidence="4" id="KW-1185">Reference proteome</keyword>
<keyword evidence="2" id="KW-0472">Membrane</keyword>
<sequence length="312" mass="32698">MTEHDDAATYPTRRAAREAREAALRARATEQATTPSTDAIAQPGAPRMEAPQPATHGAEAPQSVDDKPVAEPAPVADATPAEEPAAADAKPRRAGLSATRRGLLRWFVVGGAVLLAAVVVIALAVSFLGRGSYALGSRTSIGSLSAVPPKMDGWSTPAPTLAAISSSDGACQFSAGVATAPAGLSERPVVIEVGDEPRVPQNDGDATRAYLRMTIEGFTAGSPEWTIEELDSQWVEMRQGPEETAKTDRVELSVFRAESANSVLYYAGHTFLGSGSSLAMTTRCNGVDRMTEEEARKLFAGTTITYAEAPKA</sequence>
<feature type="compositionally biased region" description="Low complexity" evidence="1">
    <location>
        <begin position="70"/>
        <end position="88"/>
    </location>
</feature>
<comment type="caution">
    <text evidence="3">The sequence shown here is derived from an EMBL/GenBank/DDBJ whole genome shotgun (WGS) entry which is preliminary data.</text>
</comment>
<evidence type="ECO:0000256" key="1">
    <source>
        <dbReference type="SAM" id="MobiDB-lite"/>
    </source>
</evidence>
<reference evidence="3 4" key="1">
    <citation type="submission" date="2022-04" db="EMBL/GenBank/DDBJ databases">
        <title>Human microbiome associated bacterial genomes.</title>
        <authorList>
            <person name="Sandstrom S."/>
            <person name="Salamzade R."/>
            <person name="Kalan L.R."/>
        </authorList>
    </citation>
    <scope>NUCLEOTIDE SEQUENCE [LARGE SCALE GENOMIC DNA]</scope>
    <source>
        <strain evidence="4">p3-SID1799</strain>
    </source>
</reference>
<dbReference type="RefSeq" id="WP_206394208.1">
    <property type="nucleotide sequence ID" value="NZ_JAFDPW010000001.1"/>
</dbReference>